<gene>
    <name evidence="1" type="ORF">EFD62_15475</name>
</gene>
<sequence length="91" mass="10923">MWGENMLELCIYLKSVSDDGIKKWEERFLDAKMKVNIHPDFSFSNQFGFLPFKIHFDEPTIGLLRDKDWSSGFESSIMPSQWKLHEFEKWM</sequence>
<keyword evidence="2" id="KW-1185">Reference proteome</keyword>
<comment type="caution">
    <text evidence="1">The sequence shown here is derived from an EMBL/GenBank/DDBJ whole genome shotgun (WGS) entry which is preliminary data.</text>
</comment>
<protein>
    <submittedName>
        <fullName evidence="1">Uncharacterized protein</fullName>
    </submittedName>
</protein>
<dbReference type="Proteomes" id="UP000289166">
    <property type="component" value="Unassembled WGS sequence"/>
</dbReference>
<dbReference type="AlphaFoldDB" id="A0A4V1K1S7"/>
<dbReference type="OrthoDB" id="9780216at2"/>
<proteinExistence type="predicted"/>
<organism evidence="1 2">
    <name type="scientific">Acetivibrio mesophilus</name>
    <dbReference type="NCBI Taxonomy" id="2487273"/>
    <lineage>
        <taxon>Bacteria</taxon>
        <taxon>Bacillati</taxon>
        <taxon>Bacillota</taxon>
        <taxon>Clostridia</taxon>
        <taxon>Eubacteriales</taxon>
        <taxon>Oscillospiraceae</taxon>
        <taxon>Acetivibrio</taxon>
    </lineage>
</organism>
<reference evidence="2" key="1">
    <citation type="submission" date="2018-11" db="EMBL/GenBank/DDBJ databases">
        <title>Genome sequencing of a novel mesophilic and cellulolytic organism within the genus Hungateiclostridium.</title>
        <authorList>
            <person name="Rettenmaier R."/>
            <person name="Liebl W."/>
            <person name="Zverlov V."/>
        </authorList>
    </citation>
    <scope>NUCLEOTIDE SEQUENCE [LARGE SCALE GENOMIC DNA]</scope>
    <source>
        <strain evidence="2">N2K1</strain>
    </source>
</reference>
<evidence type="ECO:0000313" key="1">
    <source>
        <dbReference type="EMBL" id="RXE57829.1"/>
    </source>
</evidence>
<evidence type="ECO:0000313" key="2">
    <source>
        <dbReference type="Proteomes" id="UP000289166"/>
    </source>
</evidence>
<accession>A0A4V1K1S7</accession>
<dbReference type="EMBL" id="RLII01000033">
    <property type="protein sequence ID" value="RXE57829.1"/>
    <property type="molecule type" value="Genomic_DNA"/>
</dbReference>
<name>A0A4V1K1S7_9FIRM</name>